<dbReference type="EMBL" id="AP018933">
    <property type="protein sequence ID" value="BBG31213.1"/>
    <property type="molecule type" value="Genomic_DNA"/>
</dbReference>
<name>A0A348HHW1_9GAMM</name>
<dbReference type="InterPro" id="IPR011990">
    <property type="entry name" value="TPR-like_helical_dom_sf"/>
</dbReference>
<evidence type="ECO:0000313" key="2">
    <source>
        <dbReference type="Proteomes" id="UP000267342"/>
    </source>
</evidence>
<accession>A0A348HHW1</accession>
<dbReference type="Proteomes" id="UP000267342">
    <property type="component" value="Chromosome"/>
</dbReference>
<keyword evidence="2" id="KW-1185">Reference proteome</keyword>
<dbReference type="RefSeq" id="WP_027705194.1">
    <property type="nucleotide sequence ID" value="NZ_AP018933.1"/>
</dbReference>
<dbReference type="KEGG" id="zpl:ZBT109_2483"/>
<reference evidence="1 2" key="1">
    <citation type="submission" date="2018-09" db="EMBL/GenBank/DDBJ databases">
        <title>Zymobacter palmae IAM14233 (=T109) whole genome analysis.</title>
        <authorList>
            <person name="Yanase H."/>
        </authorList>
    </citation>
    <scope>NUCLEOTIDE SEQUENCE [LARGE SCALE GENOMIC DNA]</scope>
    <source>
        <strain evidence="1 2">IAM14233</strain>
    </source>
</reference>
<dbReference type="SUPFAM" id="SSF81901">
    <property type="entry name" value="HCP-like"/>
    <property type="match status" value="1"/>
</dbReference>
<sequence length="300" mass="34982">MLEYMGWLPKELAKKIIIFVFFNIVGNYCYAQENITATIDRVGRKNYEEIKECADKNIKSCEMDLAIGLYSGAIRHQEKLEDIAESRKILTDNLIDSRSRFLLGLIYIKYDHFPTEGGALTLSSCKEGLYEACYYITENVQNYSYRCRDKSCYSFIYAMEQRIKALDDLDHSDLSLAYKQQQLPKYNTELAKALAARGDKRAVYLLEDAVDKNAPDAFEVLAHIYEDGVLVPKNLQRAYMLYDLEGRVPTHPEKENVAWQLTNTELNEARKSSWRWQEAHHSYRPGYPGRNFPEERFIYH</sequence>
<evidence type="ECO:0000313" key="1">
    <source>
        <dbReference type="EMBL" id="BBG31213.1"/>
    </source>
</evidence>
<dbReference type="Gene3D" id="1.25.40.10">
    <property type="entry name" value="Tetratricopeptide repeat domain"/>
    <property type="match status" value="1"/>
</dbReference>
<organism evidence="1 2">
    <name type="scientific">Zymobacter palmae</name>
    <dbReference type="NCBI Taxonomy" id="33074"/>
    <lineage>
        <taxon>Bacteria</taxon>
        <taxon>Pseudomonadati</taxon>
        <taxon>Pseudomonadota</taxon>
        <taxon>Gammaproteobacteria</taxon>
        <taxon>Oceanospirillales</taxon>
        <taxon>Halomonadaceae</taxon>
        <taxon>Zymobacter group</taxon>
        <taxon>Zymobacter</taxon>
    </lineage>
</organism>
<proteinExistence type="predicted"/>
<gene>
    <name evidence="1" type="ORF">ZBT109_2483</name>
</gene>
<dbReference type="AlphaFoldDB" id="A0A348HHW1"/>
<protein>
    <submittedName>
        <fullName evidence="1">FOG: TPR repeat, SEL1subfamily</fullName>
    </submittedName>
</protein>